<feature type="transmembrane region" description="Helical" evidence="2">
    <location>
        <begin position="46"/>
        <end position="65"/>
    </location>
</feature>
<dbReference type="PANTHER" id="PTHR37314:SF4">
    <property type="entry name" value="UPF0700 TRANSMEMBRANE PROTEIN YOAK"/>
    <property type="match status" value="1"/>
</dbReference>
<feature type="transmembrane region" description="Helical" evidence="2">
    <location>
        <begin position="209"/>
        <end position="228"/>
    </location>
</feature>
<proteinExistence type="predicted"/>
<gene>
    <name evidence="3" type="ORF">RM764_08100</name>
</gene>
<keyword evidence="2" id="KW-1133">Transmembrane helix</keyword>
<keyword evidence="4" id="KW-1185">Reference proteome</keyword>
<protein>
    <submittedName>
        <fullName evidence="3">YoaK family protein</fullName>
    </submittedName>
</protein>
<dbReference type="Pfam" id="PF06912">
    <property type="entry name" value="DUF1275"/>
    <property type="match status" value="1"/>
</dbReference>
<comment type="caution">
    <text evidence="3">The sequence shown here is derived from an EMBL/GenBank/DDBJ whole genome shotgun (WGS) entry which is preliminary data.</text>
</comment>
<dbReference type="RefSeq" id="WP_311693408.1">
    <property type="nucleotide sequence ID" value="NZ_JAVREY010000006.1"/>
</dbReference>
<feature type="compositionally biased region" description="Basic and acidic residues" evidence="1">
    <location>
        <begin position="11"/>
        <end position="24"/>
    </location>
</feature>
<dbReference type="EMBL" id="JAVREY010000006">
    <property type="protein sequence ID" value="MDT0462975.1"/>
    <property type="molecule type" value="Genomic_DNA"/>
</dbReference>
<feature type="transmembrane region" description="Helical" evidence="2">
    <location>
        <begin position="234"/>
        <end position="250"/>
    </location>
</feature>
<evidence type="ECO:0000256" key="2">
    <source>
        <dbReference type="SAM" id="Phobius"/>
    </source>
</evidence>
<evidence type="ECO:0000256" key="1">
    <source>
        <dbReference type="SAM" id="MobiDB-lite"/>
    </source>
</evidence>
<name>A0ABU2TQ13_9ACTN</name>
<dbReference type="Proteomes" id="UP001183809">
    <property type="component" value="Unassembled WGS sequence"/>
</dbReference>
<organism evidence="3 4">
    <name type="scientific">Streptomyces gibsoniae</name>
    <dbReference type="NCBI Taxonomy" id="3075529"/>
    <lineage>
        <taxon>Bacteria</taxon>
        <taxon>Bacillati</taxon>
        <taxon>Actinomycetota</taxon>
        <taxon>Actinomycetes</taxon>
        <taxon>Kitasatosporales</taxon>
        <taxon>Streptomycetaceae</taxon>
        <taxon>Streptomyces</taxon>
    </lineage>
</organism>
<dbReference type="PANTHER" id="PTHR37314">
    <property type="entry name" value="SLR0142 PROTEIN"/>
    <property type="match status" value="1"/>
</dbReference>
<evidence type="ECO:0000313" key="4">
    <source>
        <dbReference type="Proteomes" id="UP001183809"/>
    </source>
</evidence>
<keyword evidence="2" id="KW-0812">Transmembrane</keyword>
<evidence type="ECO:0000313" key="3">
    <source>
        <dbReference type="EMBL" id="MDT0462975.1"/>
    </source>
</evidence>
<reference evidence="4" key="1">
    <citation type="submission" date="2023-07" db="EMBL/GenBank/DDBJ databases">
        <title>30 novel species of actinomycetes from the DSMZ collection.</title>
        <authorList>
            <person name="Nouioui I."/>
        </authorList>
    </citation>
    <scope>NUCLEOTIDE SEQUENCE [LARGE SCALE GENOMIC DNA]</scope>
    <source>
        <strain evidence="4">DSM 41699</strain>
    </source>
</reference>
<accession>A0ABU2TQ13</accession>
<dbReference type="InterPro" id="IPR010699">
    <property type="entry name" value="DUF1275"/>
</dbReference>
<keyword evidence="2" id="KW-0472">Membrane</keyword>
<sequence length="262" mass="27843">MQPHDAGASARKTDAGEPEPRLTDGRVGTLVRERPHEKQGAMAHTLHLGALLALTGGALDAYGFIRYGVFTNAQTGNFVLLAISAARGRWQHALRYAPPILAFVGGVLTVEALKRPRLAALFRHPQRAALVLEVVVLAGVGLLPGGTPDLLVTALIVFTSSVQFSAFRTLVDTAASTTMTTANLRTAAQNAYLALVDHDREAARRARHFLVVIGVFLTGALAGAWLTALLGTRAIWIAAALVAVCLFRNLRDERQGRAGSTA</sequence>
<feature type="region of interest" description="Disordered" evidence="1">
    <location>
        <begin position="1"/>
        <end position="28"/>
    </location>
</feature>